<evidence type="ECO:0000313" key="2">
    <source>
        <dbReference type="EMBL" id="GFR90243.1"/>
    </source>
</evidence>
<feature type="compositionally biased region" description="Basic and acidic residues" evidence="1">
    <location>
        <begin position="9"/>
        <end position="22"/>
    </location>
</feature>
<name>A0AAV4GZ51_9GAST</name>
<feature type="region of interest" description="Disordered" evidence="1">
    <location>
        <begin position="48"/>
        <end position="90"/>
    </location>
</feature>
<reference evidence="2 3" key="1">
    <citation type="journal article" date="2021" name="Elife">
        <title>Chloroplast acquisition without the gene transfer in kleptoplastic sea slugs, Plakobranchus ocellatus.</title>
        <authorList>
            <person name="Maeda T."/>
            <person name="Takahashi S."/>
            <person name="Yoshida T."/>
            <person name="Shimamura S."/>
            <person name="Takaki Y."/>
            <person name="Nagai Y."/>
            <person name="Toyoda A."/>
            <person name="Suzuki Y."/>
            <person name="Arimoto A."/>
            <person name="Ishii H."/>
            <person name="Satoh N."/>
            <person name="Nishiyama T."/>
            <person name="Hasebe M."/>
            <person name="Maruyama T."/>
            <person name="Minagawa J."/>
            <person name="Obokata J."/>
            <person name="Shigenobu S."/>
        </authorList>
    </citation>
    <scope>NUCLEOTIDE SEQUENCE [LARGE SCALE GENOMIC DNA]</scope>
</reference>
<evidence type="ECO:0000313" key="3">
    <source>
        <dbReference type="Proteomes" id="UP000762676"/>
    </source>
</evidence>
<comment type="caution">
    <text evidence="2">The sequence shown here is derived from an EMBL/GenBank/DDBJ whole genome shotgun (WGS) entry which is preliminary data.</text>
</comment>
<protein>
    <submittedName>
        <fullName evidence="2">Uncharacterized protein</fullName>
    </submittedName>
</protein>
<dbReference type="EMBL" id="BMAT01012331">
    <property type="protein sequence ID" value="GFR90243.1"/>
    <property type="molecule type" value="Genomic_DNA"/>
</dbReference>
<proteinExistence type="predicted"/>
<feature type="compositionally biased region" description="Polar residues" evidence="1">
    <location>
        <begin position="80"/>
        <end position="90"/>
    </location>
</feature>
<evidence type="ECO:0000256" key="1">
    <source>
        <dbReference type="SAM" id="MobiDB-lite"/>
    </source>
</evidence>
<dbReference type="Proteomes" id="UP000762676">
    <property type="component" value="Unassembled WGS sequence"/>
</dbReference>
<organism evidence="2 3">
    <name type="scientific">Elysia marginata</name>
    <dbReference type="NCBI Taxonomy" id="1093978"/>
    <lineage>
        <taxon>Eukaryota</taxon>
        <taxon>Metazoa</taxon>
        <taxon>Spiralia</taxon>
        <taxon>Lophotrochozoa</taxon>
        <taxon>Mollusca</taxon>
        <taxon>Gastropoda</taxon>
        <taxon>Heterobranchia</taxon>
        <taxon>Euthyneura</taxon>
        <taxon>Panpulmonata</taxon>
        <taxon>Sacoglossa</taxon>
        <taxon>Placobranchoidea</taxon>
        <taxon>Plakobranchidae</taxon>
        <taxon>Elysia</taxon>
    </lineage>
</organism>
<sequence>MAVVISKGLVDRRPQGPAFDHRTVNPMRVTEGVTACGQMGPVCSTRALRQVSPGRREDPYLQQPSSVRRMSGMPGKRTPDQNSKLKQSHS</sequence>
<keyword evidence="3" id="KW-1185">Reference proteome</keyword>
<gene>
    <name evidence="2" type="ORF">ElyMa_006146200</name>
</gene>
<accession>A0AAV4GZ51</accession>
<feature type="region of interest" description="Disordered" evidence="1">
    <location>
        <begin position="1"/>
        <end position="22"/>
    </location>
</feature>
<dbReference type="AlphaFoldDB" id="A0AAV4GZ51"/>